<dbReference type="SUPFAM" id="SSF111369">
    <property type="entry name" value="HlyD-like secretion proteins"/>
    <property type="match status" value="1"/>
</dbReference>
<dbReference type="PANTHER" id="PTHR30469">
    <property type="entry name" value="MULTIDRUG RESISTANCE PROTEIN MDTA"/>
    <property type="match status" value="1"/>
</dbReference>
<accession>A0A1X6ZC23</accession>
<reference evidence="2 3" key="1">
    <citation type="submission" date="2017-03" db="EMBL/GenBank/DDBJ databases">
        <authorList>
            <person name="Afonso C.L."/>
            <person name="Miller P.J."/>
            <person name="Scott M.A."/>
            <person name="Spackman E."/>
            <person name="Goraichik I."/>
            <person name="Dimitrov K.M."/>
            <person name="Suarez D.L."/>
            <person name="Swayne D.E."/>
        </authorList>
    </citation>
    <scope>NUCLEOTIDE SEQUENCE [LARGE SCALE GENOMIC DNA]</scope>
    <source>
        <strain evidence="2 3">CECT 8367</strain>
    </source>
</reference>
<organism evidence="2 3">
    <name type="scientific">Limimaricola soesokkakensis</name>
    <dbReference type="NCBI Taxonomy" id="1343159"/>
    <lineage>
        <taxon>Bacteria</taxon>
        <taxon>Pseudomonadati</taxon>
        <taxon>Pseudomonadota</taxon>
        <taxon>Alphaproteobacteria</taxon>
        <taxon>Rhodobacterales</taxon>
        <taxon>Paracoccaceae</taxon>
        <taxon>Limimaricola</taxon>
    </lineage>
</organism>
<dbReference type="Gene3D" id="2.40.50.100">
    <property type="match status" value="1"/>
</dbReference>
<keyword evidence="4" id="KW-1185">Reference proteome</keyword>
<evidence type="ECO:0000313" key="1">
    <source>
        <dbReference type="EMBL" id="PSK86354.1"/>
    </source>
</evidence>
<dbReference type="OrthoDB" id="9806939at2"/>
<dbReference type="PANTHER" id="PTHR30469:SF11">
    <property type="entry name" value="BLL4320 PROTEIN"/>
    <property type="match status" value="1"/>
</dbReference>
<evidence type="ECO:0000313" key="3">
    <source>
        <dbReference type="Proteomes" id="UP000193495"/>
    </source>
</evidence>
<dbReference type="Proteomes" id="UP000240624">
    <property type="component" value="Unassembled WGS sequence"/>
</dbReference>
<evidence type="ECO:0000313" key="4">
    <source>
        <dbReference type="Proteomes" id="UP000240624"/>
    </source>
</evidence>
<evidence type="ECO:0000313" key="2">
    <source>
        <dbReference type="EMBL" id="SLN47244.1"/>
    </source>
</evidence>
<gene>
    <name evidence="2" type="primary">mdtA_2</name>
    <name evidence="1" type="ORF">CLV79_10561</name>
    <name evidence="2" type="ORF">LOS8367_02111</name>
</gene>
<dbReference type="Proteomes" id="UP000193495">
    <property type="component" value="Unassembled WGS sequence"/>
</dbReference>
<sequence length="140" mass="14601">MPMRGPGGAGGGGRAALVTTQPVEFIPYEDIYQAIGTVRAGHRVQVQSQVSEQVTEGLIEIGAEVEAGTPLLRLDDRVQQLALRTAKAELAEAQSPLARYEALPDGGNVAVTDVLIAEARTAVEIAAAAMEGAGHDLSER</sequence>
<dbReference type="AlphaFoldDB" id="A0A1X6ZC23"/>
<dbReference type="Gene3D" id="1.10.287.470">
    <property type="entry name" value="Helix hairpin bin"/>
    <property type="match status" value="1"/>
</dbReference>
<dbReference type="EMBL" id="PYGB01000005">
    <property type="protein sequence ID" value="PSK86354.1"/>
    <property type="molecule type" value="Genomic_DNA"/>
</dbReference>
<dbReference type="GO" id="GO:0015562">
    <property type="term" value="F:efflux transmembrane transporter activity"/>
    <property type="evidence" value="ECO:0007669"/>
    <property type="project" value="TreeGrafter"/>
</dbReference>
<dbReference type="EMBL" id="FWFY01000005">
    <property type="protein sequence ID" value="SLN47244.1"/>
    <property type="molecule type" value="Genomic_DNA"/>
</dbReference>
<name>A0A1X6ZC23_9RHOB</name>
<dbReference type="RefSeq" id="WP_085896444.1">
    <property type="nucleotide sequence ID" value="NZ_FWFY01000005.1"/>
</dbReference>
<dbReference type="GO" id="GO:1990281">
    <property type="term" value="C:efflux pump complex"/>
    <property type="evidence" value="ECO:0007669"/>
    <property type="project" value="TreeGrafter"/>
</dbReference>
<proteinExistence type="predicted"/>
<protein>
    <submittedName>
        <fullName evidence="1">Biotin/lipoyl-binding protein</fullName>
    </submittedName>
    <submittedName>
        <fullName evidence="2">Multidrug resistance protein MdtA</fullName>
    </submittedName>
</protein>
<reference evidence="1 4" key="2">
    <citation type="submission" date="2018-03" db="EMBL/GenBank/DDBJ databases">
        <title>Genomic Encyclopedia of Archaeal and Bacterial Type Strains, Phase II (KMG-II): from individual species to whole genera.</title>
        <authorList>
            <person name="Goeker M."/>
        </authorList>
    </citation>
    <scope>NUCLEOTIDE SEQUENCE [LARGE SCALE GENOMIC DNA]</scope>
    <source>
        <strain evidence="1 4">DSM 29956</strain>
    </source>
</reference>